<dbReference type="PANTHER" id="PTHR47521">
    <property type="entry name" value="SERPENTINE RECEPTOR, CLASS E (EPSILON)-RELATED"/>
    <property type="match status" value="1"/>
</dbReference>
<protein>
    <submittedName>
        <fullName evidence="4">G_PROTEIN_RECEP_F1_2 domain-containing protein</fullName>
    </submittedName>
</protein>
<dbReference type="InterPro" id="IPR052860">
    <property type="entry name" value="NRL-GPCR1"/>
</dbReference>
<feature type="transmembrane region" description="Helical" evidence="2">
    <location>
        <begin position="132"/>
        <end position="153"/>
    </location>
</feature>
<evidence type="ECO:0000313" key="3">
    <source>
        <dbReference type="Proteomes" id="UP000046392"/>
    </source>
</evidence>
<dbReference type="GO" id="GO:0007606">
    <property type="term" value="P:sensory perception of chemical stimulus"/>
    <property type="evidence" value="ECO:0007669"/>
    <property type="project" value="InterPro"/>
</dbReference>
<dbReference type="WBParaSite" id="SPAL_0000635825.1">
    <property type="protein sequence ID" value="SPAL_0000635825.1"/>
    <property type="gene ID" value="SPAL_0000635825"/>
</dbReference>
<keyword evidence="2" id="KW-1133">Transmembrane helix</keyword>
<keyword evidence="2" id="KW-0812">Transmembrane</keyword>
<dbReference type="Pfam" id="PF03125">
    <property type="entry name" value="Sre"/>
    <property type="match status" value="1"/>
</dbReference>
<dbReference type="Proteomes" id="UP000046392">
    <property type="component" value="Unplaced"/>
</dbReference>
<feature type="transmembrane region" description="Helical" evidence="2">
    <location>
        <begin position="181"/>
        <end position="203"/>
    </location>
</feature>
<accession>A0A0N5BK96</accession>
<reference evidence="4" key="1">
    <citation type="submission" date="2017-02" db="UniProtKB">
        <authorList>
            <consortium name="WormBaseParasite"/>
        </authorList>
    </citation>
    <scope>IDENTIFICATION</scope>
</reference>
<feature type="transmembrane region" description="Helical" evidence="2">
    <location>
        <begin position="284"/>
        <end position="302"/>
    </location>
</feature>
<dbReference type="InterPro" id="IPR004151">
    <property type="entry name" value="7TM_GPCR_serpentine_rcpt_Sre"/>
</dbReference>
<sequence length="358" mass="42228">MDILKPTEFDLIPIKIPIAQNVVNFFTIFFIILFIRHLILSTHYHVNIKILFSFMVFYDSLMMVVELLIFCGLLEGYFKHETYFGSVIPCKVFLCLEKFSAMGSISIFYIITAERIIASVRYKTYEKEKHKLIYILVCIYQIIIISLVVYFSLLEDERNQGRNSFLIPCLRSYFNHTFMRFPVIVLLIGAIINAVLFCFLIYYNNNLYKKSNTKFCKNILSNKFQLSENLQFSKALLPCIITYLFAGVILGVLYFHLYAMRTNIVVSTQEQIIYELEVNQLSDFVFAVAYLIIYFITNIKLIRLKRFMSIKNNKVLPVARKRSYSISTNMKKYNKSVNDIYFEQFNKQLEAKRISKKK</sequence>
<keyword evidence="3" id="KW-1185">Reference proteome</keyword>
<feature type="transmembrane region" description="Helical" evidence="2">
    <location>
        <begin position="51"/>
        <end position="77"/>
    </location>
</feature>
<organism evidence="3 4">
    <name type="scientific">Strongyloides papillosus</name>
    <name type="common">Intestinal threadworm</name>
    <dbReference type="NCBI Taxonomy" id="174720"/>
    <lineage>
        <taxon>Eukaryota</taxon>
        <taxon>Metazoa</taxon>
        <taxon>Ecdysozoa</taxon>
        <taxon>Nematoda</taxon>
        <taxon>Chromadorea</taxon>
        <taxon>Rhabditida</taxon>
        <taxon>Tylenchina</taxon>
        <taxon>Panagrolaimomorpha</taxon>
        <taxon>Strongyloidoidea</taxon>
        <taxon>Strongyloididae</taxon>
        <taxon>Strongyloides</taxon>
    </lineage>
</organism>
<feature type="transmembrane region" description="Helical" evidence="2">
    <location>
        <begin position="18"/>
        <end position="39"/>
    </location>
</feature>
<feature type="transmembrane region" description="Helical" evidence="2">
    <location>
        <begin position="235"/>
        <end position="257"/>
    </location>
</feature>
<evidence type="ECO:0000313" key="4">
    <source>
        <dbReference type="WBParaSite" id="SPAL_0000635825.1"/>
    </source>
</evidence>
<dbReference type="GO" id="GO:0016020">
    <property type="term" value="C:membrane"/>
    <property type="evidence" value="ECO:0007669"/>
    <property type="project" value="InterPro"/>
</dbReference>
<comment type="similarity">
    <text evidence="1">Belongs to the nematode receptor-like protein sre family.</text>
</comment>
<name>A0A0N5BK96_STREA</name>
<evidence type="ECO:0000256" key="1">
    <source>
        <dbReference type="ARBA" id="ARBA00006803"/>
    </source>
</evidence>
<keyword evidence="2" id="KW-0472">Membrane</keyword>
<dbReference type="AlphaFoldDB" id="A0A0N5BK96"/>
<proteinExistence type="inferred from homology"/>
<evidence type="ECO:0000256" key="2">
    <source>
        <dbReference type="SAM" id="Phobius"/>
    </source>
</evidence>